<evidence type="ECO:0000313" key="3">
    <source>
        <dbReference type="Proteomes" id="UP001242811"/>
    </source>
</evidence>
<name>A0ABU0L4G6_9BACL</name>
<keyword evidence="3" id="KW-1185">Reference proteome</keyword>
<evidence type="ECO:0000256" key="1">
    <source>
        <dbReference type="SAM" id="MobiDB-lite"/>
    </source>
</evidence>
<evidence type="ECO:0000313" key="2">
    <source>
        <dbReference type="EMBL" id="MDQ0496187.1"/>
    </source>
</evidence>
<accession>A0ABU0L4G6</accession>
<feature type="compositionally biased region" description="Polar residues" evidence="1">
    <location>
        <begin position="39"/>
        <end position="49"/>
    </location>
</feature>
<proteinExistence type="predicted"/>
<organism evidence="2 3">
    <name type="scientific">Paenibacillus brasilensis</name>
    <dbReference type="NCBI Taxonomy" id="128574"/>
    <lineage>
        <taxon>Bacteria</taxon>
        <taxon>Bacillati</taxon>
        <taxon>Bacillota</taxon>
        <taxon>Bacilli</taxon>
        <taxon>Bacillales</taxon>
        <taxon>Paenibacillaceae</taxon>
        <taxon>Paenibacillus</taxon>
    </lineage>
</organism>
<protein>
    <submittedName>
        <fullName evidence="2">Uncharacterized protein</fullName>
    </submittedName>
</protein>
<sequence>MTRRKSPAASASAVEAAADGAPTPASSTAKRVSPFKPRSTASRSPSTAVMTRMRPSDVVCSIG</sequence>
<dbReference type="EMBL" id="JAUSWA010000032">
    <property type="protein sequence ID" value="MDQ0496187.1"/>
    <property type="molecule type" value="Genomic_DNA"/>
</dbReference>
<gene>
    <name evidence="2" type="ORF">QOZ95_004376</name>
</gene>
<reference evidence="2 3" key="1">
    <citation type="submission" date="2023-07" db="EMBL/GenBank/DDBJ databases">
        <title>Genomic Encyclopedia of Type Strains, Phase IV (KMG-IV): sequencing the most valuable type-strain genomes for metagenomic binning, comparative biology and taxonomic classification.</title>
        <authorList>
            <person name="Goeker M."/>
        </authorList>
    </citation>
    <scope>NUCLEOTIDE SEQUENCE [LARGE SCALE GENOMIC DNA]</scope>
    <source>
        <strain evidence="2 3">DSM 14914</strain>
    </source>
</reference>
<feature type="region of interest" description="Disordered" evidence="1">
    <location>
        <begin position="1"/>
        <end position="63"/>
    </location>
</feature>
<dbReference type="Proteomes" id="UP001242811">
    <property type="component" value="Unassembled WGS sequence"/>
</dbReference>
<comment type="caution">
    <text evidence="2">The sequence shown here is derived from an EMBL/GenBank/DDBJ whole genome shotgun (WGS) entry which is preliminary data.</text>
</comment>
<feature type="compositionally biased region" description="Low complexity" evidence="1">
    <location>
        <begin position="7"/>
        <end position="21"/>
    </location>
</feature>